<gene>
    <name evidence="3" type="ORF">HG542_20755</name>
</gene>
<dbReference type="AlphaFoldDB" id="A0A7Y7E958"/>
<feature type="region of interest" description="Disordered" evidence="1">
    <location>
        <begin position="187"/>
        <end position="212"/>
    </location>
</feature>
<evidence type="ECO:0000256" key="2">
    <source>
        <dbReference type="SAM" id="Phobius"/>
    </source>
</evidence>
<reference evidence="3 4" key="1">
    <citation type="submission" date="2020-04" db="EMBL/GenBank/DDBJ databases">
        <title>Draft Genome Sequence of Streptomyces morookaense DSM 40503, an 8-azaguanine-producing strain.</title>
        <authorList>
            <person name="Qi J."/>
            <person name="Gao J.-M."/>
        </authorList>
    </citation>
    <scope>NUCLEOTIDE SEQUENCE [LARGE SCALE GENOMIC DNA]</scope>
    <source>
        <strain evidence="3 4">DSM 40503</strain>
    </source>
</reference>
<name>A0A7Y7E958_STRMO</name>
<feature type="transmembrane region" description="Helical" evidence="2">
    <location>
        <begin position="12"/>
        <end position="30"/>
    </location>
</feature>
<evidence type="ECO:0000256" key="1">
    <source>
        <dbReference type="SAM" id="MobiDB-lite"/>
    </source>
</evidence>
<keyword evidence="2" id="KW-1133">Transmembrane helix</keyword>
<evidence type="ECO:0000313" key="3">
    <source>
        <dbReference type="EMBL" id="NVK80071.1"/>
    </source>
</evidence>
<organism evidence="3 4">
    <name type="scientific">Streptomyces morookaense</name>
    <name type="common">Streptoverticillium morookaense</name>
    <dbReference type="NCBI Taxonomy" id="1970"/>
    <lineage>
        <taxon>Bacteria</taxon>
        <taxon>Bacillati</taxon>
        <taxon>Actinomycetota</taxon>
        <taxon>Actinomycetes</taxon>
        <taxon>Kitasatosporales</taxon>
        <taxon>Streptomycetaceae</taxon>
        <taxon>Streptomyces</taxon>
    </lineage>
</organism>
<keyword evidence="2" id="KW-0812">Transmembrane</keyword>
<dbReference type="Proteomes" id="UP000587462">
    <property type="component" value="Unassembled WGS sequence"/>
</dbReference>
<evidence type="ECO:0000313" key="4">
    <source>
        <dbReference type="Proteomes" id="UP000587462"/>
    </source>
</evidence>
<dbReference type="EMBL" id="JABBXF010000046">
    <property type="protein sequence ID" value="NVK80071.1"/>
    <property type="molecule type" value="Genomic_DNA"/>
</dbReference>
<dbReference type="RefSeq" id="WP_171083609.1">
    <property type="nucleotide sequence ID" value="NZ_BNBU01000011.1"/>
</dbReference>
<keyword evidence="2" id="KW-0472">Membrane</keyword>
<protein>
    <submittedName>
        <fullName evidence="3">Uncharacterized protein</fullName>
    </submittedName>
</protein>
<comment type="caution">
    <text evidence="3">The sequence shown here is derived from an EMBL/GenBank/DDBJ whole genome shotgun (WGS) entry which is preliminary data.</text>
</comment>
<keyword evidence="4" id="KW-1185">Reference proteome</keyword>
<accession>A0A7Y7E958</accession>
<proteinExistence type="predicted"/>
<sequence length="212" mass="23364">MTERQHPLRRIAIAVSVAGLVSGMVAGAWWCARLWAGAPYPVADPAATARQVDSRTQVVYDVLGLPRAELDTTWPGRGLDADGSSCYRRGLRHWGDQLSDSPPSEPHTVMIYDTWALKGVSPAQAESALERARHALTQRGWTVTAYEHSRQRLRLTLTPPRTDITVRLEAYPGDRLQVAAHADCTRYPSHTPLGNRDVPLVPPQHAPAQLRG</sequence>